<keyword evidence="4" id="KW-1185">Reference proteome</keyword>
<evidence type="ECO:0000256" key="1">
    <source>
        <dbReference type="ARBA" id="ARBA00022801"/>
    </source>
</evidence>
<dbReference type="InterPro" id="IPR023365">
    <property type="entry name" value="Sortase_dom-sf"/>
</dbReference>
<feature type="region of interest" description="Disordered" evidence="2">
    <location>
        <begin position="36"/>
        <end position="85"/>
    </location>
</feature>
<proteinExistence type="predicted"/>
<dbReference type="SUPFAM" id="SSF63817">
    <property type="entry name" value="Sortase"/>
    <property type="match status" value="1"/>
</dbReference>
<feature type="compositionally biased region" description="Low complexity" evidence="2">
    <location>
        <begin position="60"/>
        <end position="70"/>
    </location>
</feature>
<dbReference type="CDD" id="cd05829">
    <property type="entry name" value="Sortase_F"/>
    <property type="match status" value="1"/>
</dbReference>
<dbReference type="AlphaFoldDB" id="A0A2M9BHE5"/>
<reference evidence="3 4" key="1">
    <citation type="submission" date="2017-11" db="EMBL/GenBank/DDBJ databases">
        <title>Genomic Encyclopedia of Archaeal and Bacterial Type Strains, Phase II (KMG-II): From Individual Species to Whole Genera.</title>
        <authorList>
            <person name="Goeker M."/>
        </authorList>
    </citation>
    <scope>NUCLEOTIDE SEQUENCE [LARGE SCALE GENOMIC DNA]</scope>
    <source>
        <strain evidence="3 4">DSM 27763</strain>
    </source>
</reference>
<dbReference type="EMBL" id="PGEZ01000001">
    <property type="protein sequence ID" value="PJJ57375.1"/>
    <property type="molecule type" value="Genomic_DNA"/>
</dbReference>
<comment type="caution">
    <text evidence="3">The sequence shown here is derived from an EMBL/GenBank/DDBJ whole genome shotgun (WGS) entry which is preliminary data.</text>
</comment>
<dbReference type="Pfam" id="PF04203">
    <property type="entry name" value="Sortase"/>
    <property type="match status" value="1"/>
</dbReference>
<dbReference type="RefSeq" id="WP_100414651.1">
    <property type="nucleotide sequence ID" value="NZ_PGEZ01000001.1"/>
</dbReference>
<protein>
    <submittedName>
        <fullName evidence="3">LPXTG-site transpeptidase (Sortase) family protein</fullName>
    </submittedName>
</protein>
<dbReference type="InterPro" id="IPR042001">
    <property type="entry name" value="Sortase_F"/>
</dbReference>
<evidence type="ECO:0000256" key="2">
    <source>
        <dbReference type="SAM" id="MobiDB-lite"/>
    </source>
</evidence>
<dbReference type="OrthoDB" id="525039at2"/>
<evidence type="ECO:0000313" key="4">
    <source>
        <dbReference type="Proteomes" id="UP000230842"/>
    </source>
</evidence>
<evidence type="ECO:0000313" key="3">
    <source>
        <dbReference type="EMBL" id="PJJ57375.1"/>
    </source>
</evidence>
<accession>A0A2M9BHE5</accession>
<sequence length="222" mass="23552">MAVVLTAALLGGLLTAAALERSGDGEPDRTFAAELPRATALGEDVLEPAQQPAPRPAPSAKPRGSAALPKPAKEPPAPSRLRIPAANLSMPVRAMGVDKRGEMALPRRTTAVSWYRYGPGPFEAGATVLAGHVDTEEDGIGPLARVAGLRKGDRIVVDSGRRRVVYRITSVTRVAQRDLDTAALFSRTGPPRLHVVTCGGRYRPERGYEDNVVVAARPVERG</sequence>
<dbReference type="InterPro" id="IPR005754">
    <property type="entry name" value="Sortase"/>
</dbReference>
<dbReference type="Proteomes" id="UP000230842">
    <property type="component" value="Unassembled WGS sequence"/>
</dbReference>
<gene>
    <name evidence="3" type="ORF">CLV56_1603</name>
</gene>
<name>A0A2M9BHE5_9ACTN</name>
<dbReference type="GO" id="GO:0016787">
    <property type="term" value="F:hydrolase activity"/>
    <property type="evidence" value="ECO:0007669"/>
    <property type="project" value="UniProtKB-KW"/>
</dbReference>
<dbReference type="Gene3D" id="2.40.260.10">
    <property type="entry name" value="Sortase"/>
    <property type="match status" value="1"/>
</dbReference>
<keyword evidence="1" id="KW-0378">Hydrolase</keyword>
<organism evidence="3 4">
    <name type="scientific">Mumia flava</name>
    <dbReference type="NCBI Taxonomy" id="1348852"/>
    <lineage>
        <taxon>Bacteria</taxon>
        <taxon>Bacillati</taxon>
        <taxon>Actinomycetota</taxon>
        <taxon>Actinomycetes</taxon>
        <taxon>Propionibacteriales</taxon>
        <taxon>Nocardioidaceae</taxon>
        <taxon>Mumia</taxon>
    </lineage>
</organism>